<dbReference type="SUPFAM" id="SSF63829">
    <property type="entry name" value="Calcium-dependent phosphotriesterase"/>
    <property type="match status" value="2"/>
</dbReference>
<evidence type="ECO:0000313" key="4">
    <source>
        <dbReference type="Proteomes" id="UP000019402"/>
    </source>
</evidence>
<feature type="signal peptide" evidence="2">
    <location>
        <begin position="1"/>
        <end position="23"/>
    </location>
</feature>
<dbReference type="OrthoDB" id="681130at2"/>
<dbReference type="AlphaFoldDB" id="W7YE56"/>
<keyword evidence="1" id="KW-0597">Phosphoprotein</keyword>
<dbReference type="Gene3D" id="2.130.10.10">
    <property type="entry name" value="YVTN repeat-like/Quinoprotein amine dehydrogenase"/>
    <property type="match status" value="4"/>
</dbReference>
<dbReference type="InterPro" id="IPR015943">
    <property type="entry name" value="WD40/YVTN_repeat-like_dom_sf"/>
</dbReference>
<accession>W7YE56</accession>
<dbReference type="GO" id="GO:0000155">
    <property type="term" value="F:phosphorelay sensor kinase activity"/>
    <property type="evidence" value="ECO:0007669"/>
    <property type="project" value="TreeGrafter"/>
</dbReference>
<evidence type="ECO:0000256" key="1">
    <source>
        <dbReference type="ARBA" id="ARBA00022553"/>
    </source>
</evidence>
<dbReference type="RefSeq" id="WP_044214325.1">
    <property type="nucleotide sequence ID" value="NZ_BAMD01000119.1"/>
</dbReference>
<name>W7YE56_9BACT</name>
<keyword evidence="4" id="KW-1185">Reference proteome</keyword>
<dbReference type="PANTHER" id="PTHR43547">
    <property type="entry name" value="TWO-COMPONENT HISTIDINE KINASE"/>
    <property type="match status" value="1"/>
</dbReference>
<organism evidence="3 4">
    <name type="scientific">Saccharicrinis fermentans DSM 9555 = JCM 21142</name>
    <dbReference type="NCBI Taxonomy" id="869213"/>
    <lineage>
        <taxon>Bacteria</taxon>
        <taxon>Pseudomonadati</taxon>
        <taxon>Bacteroidota</taxon>
        <taxon>Bacteroidia</taxon>
        <taxon>Marinilabiliales</taxon>
        <taxon>Marinilabiliaceae</taxon>
        <taxon>Saccharicrinis</taxon>
    </lineage>
</organism>
<dbReference type="InterPro" id="IPR011110">
    <property type="entry name" value="Reg_prop"/>
</dbReference>
<dbReference type="Proteomes" id="UP000019402">
    <property type="component" value="Unassembled WGS sequence"/>
</dbReference>
<proteinExistence type="predicted"/>
<protein>
    <submittedName>
        <fullName evidence="3">Response regulator containing a CheY-like receiver domain and a GGDEF domain protein</fullName>
    </submittedName>
</protein>
<feature type="chain" id="PRO_5004906582" evidence="2">
    <location>
        <begin position="24"/>
        <end position="537"/>
    </location>
</feature>
<dbReference type="eggNOG" id="COG3292">
    <property type="taxonomic scope" value="Bacteria"/>
</dbReference>
<dbReference type="EMBL" id="BAMD01000119">
    <property type="protein sequence ID" value="GAF05758.1"/>
    <property type="molecule type" value="Genomic_DNA"/>
</dbReference>
<evidence type="ECO:0000313" key="3">
    <source>
        <dbReference type="EMBL" id="GAF05758.1"/>
    </source>
</evidence>
<reference evidence="3 4" key="1">
    <citation type="journal article" date="2014" name="Genome Announc.">
        <title>Draft Genome Sequence of Cytophaga fermentans JCM 21142T, a Facultative Anaerobe Isolated from Marine Mud.</title>
        <authorList>
            <person name="Starns D."/>
            <person name="Oshima K."/>
            <person name="Suda W."/>
            <person name="Iino T."/>
            <person name="Yuki M."/>
            <person name="Inoue J."/>
            <person name="Kitamura K."/>
            <person name="Iida T."/>
            <person name="Darby A."/>
            <person name="Hattori M."/>
            <person name="Ohkuma M."/>
        </authorList>
    </citation>
    <scope>NUCLEOTIDE SEQUENCE [LARGE SCALE GENOMIC DNA]</scope>
    <source>
        <strain evidence="3 4">JCM 21142</strain>
    </source>
</reference>
<dbReference type="Pfam" id="PF07494">
    <property type="entry name" value="Reg_prop"/>
    <property type="match status" value="4"/>
</dbReference>
<evidence type="ECO:0000256" key="2">
    <source>
        <dbReference type="SAM" id="SignalP"/>
    </source>
</evidence>
<comment type="caution">
    <text evidence="3">The sequence shown here is derived from an EMBL/GenBank/DDBJ whole genome shotgun (WGS) entry which is preliminary data.</text>
</comment>
<keyword evidence="2" id="KW-0732">Signal</keyword>
<dbReference type="PANTHER" id="PTHR43547:SF2">
    <property type="entry name" value="HYBRID SIGNAL TRANSDUCTION HISTIDINE KINASE C"/>
    <property type="match status" value="1"/>
</dbReference>
<gene>
    <name evidence="3" type="ORF">JCM21142_104510</name>
</gene>
<sequence>MIYSNRFKLLNLLLAAVLFILQAKLVAQPPHIDSDFIKIRNLTDQPQNDVNQIYKDKSGYMWIGTLDGLHRYDGYSYKTYRVNEGEHSISSNLIKSIDEDSFGNIWIGTYDKGISKFDPLTEKFTNFYNTPHNTIFNSNDVTSLIVDNNNILWSGNMLGINRIELDTAMNKIIKVDILNDHNLKRTNFVNITKVIHQDRNQNIWIGTNQYLYRIINPYVSVDKMKLASYELNIESICDGPHGIIAGTFYNVVEISNQNNQLIINDIYPLRGSSILYHENMIWVGNRKGLYTLSQKDKQWIPTNHFNENFTDNSLSCNLVTWLTNDINGQVWIGTRGGGVNIAYTQNKRFQHYKHTPTPGSLSNNLCRSIFEDHKQNLWIGTEEQGISYLPKDAHYTNGFQQINVNANLNANRAYCIEETILPHSTKHNSLVWVGTSYPTSLVVYDQETLQAKPRPDLFNDFGFVFALEATDDSTIWIGTYSSGLFRVNFNKDGDITRYIQMVPDDSNPHSISSFIIRSILKDSQGNICRYRQRNKQT</sequence>
<dbReference type="STRING" id="869213.GCA_000517085_04678"/>